<keyword evidence="1" id="KW-0862">Zinc</keyword>
<dbReference type="InterPro" id="IPR058053">
    <property type="entry name" value="RamC_C"/>
</dbReference>
<name>A0A562V426_9ACTN</name>
<keyword evidence="1" id="KW-0479">Metal-binding</keyword>
<dbReference type="Gene3D" id="1.50.10.20">
    <property type="match status" value="1"/>
</dbReference>
<dbReference type="EMBL" id="VLLL01000006">
    <property type="protein sequence ID" value="TWJ12605.1"/>
    <property type="molecule type" value="Genomic_DNA"/>
</dbReference>
<dbReference type="InterPro" id="IPR007822">
    <property type="entry name" value="LANC-like"/>
</dbReference>
<comment type="caution">
    <text evidence="3">The sequence shown here is derived from an EMBL/GenBank/DDBJ whole genome shotgun (WGS) entry which is preliminary data.</text>
</comment>
<dbReference type="CDD" id="cd04791">
    <property type="entry name" value="LanC_SerThrkinase"/>
    <property type="match status" value="1"/>
</dbReference>
<dbReference type="OrthoDB" id="1492512at2"/>
<dbReference type="SUPFAM" id="SSF56112">
    <property type="entry name" value="Protein kinase-like (PK-like)"/>
    <property type="match status" value="1"/>
</dbReference>
<feature type="domain" description="Protein kinase" evidence="2">
    <location>
        <begin position="233"/>
        <end position="500"/>
    </location>
</feature>
<dbReference type="Pfam" id="PF05147">
    <property type="entry name" value="LANC_like"/>
    <property type="match status" value="1"/>
</dbReference>
<dbReference type="InterPro" id="IPR000719">
    <property type="entry name" value="Prot_kinase_dom"/>
</dbReference>
<dbReference type="PROSITE" id="PS50011">
    <property type="entry name" value="PROTEIN_KINASE_DOM"/>
    <property type="match status" value="1"/>
</dbReference>
<protein>
    <submittedName>
        <fullName evidence="3">Protein kinase-like protein</fullName>
    </submittedName>
</protein>
<evidence type="ECO:0000313" key="4">
    <source>
        <dbReference type="Proteomes" id="UP000321617"/>
    </source>
</evidence>
<dbReference type="GO" id="GO:0046872">
    <property type="term" value="F:metal ion binding"/>
    <property type="evidence" value="ECO:0007669"/>
    <property type="project" value="UniProtKB-KW"/>
</dbReference>
<dbReference type="NCBIfam" id="NF038151">
    <property type="entry name" value="lanthi_synth_III"/>
    <property type="match status" value="1"/>
</dbReference>
<dbReference type="SMART" id="SM00220">
    <property type="entry name" value="S_TKc"/>
    <property type="match status" value="1"/>
</dbReference>
<dbReference type="InterPro" id="IPR011009">
    <property type="entry name" value="Kinase-like_dom_sf"/>
</dbReference>
<dbReference type="SUPFAM" id="SSF158745">
    <property type="entry name" value="LanC-like"/>
    <property type="match status" value="1"/>
</dbReference>
<dbReference type="InterPro" id="IPR057929">
    <property type="entry name" value="RamC_N"/>
</dbReference>
<dbReference type="GO" id="GO:0005524">
    <property type="term" value="F:ATP binding"/>
    <property type="evidence" value="ECO:0007669"/>
    <property type="project" value="InterPro"/>
</dbReference>
<evidence type="ECO:0000313" key="3">
    <source>
        <dbReference type="EMBL" id="TWJ12605.1"/>
    </source>
</evidence>
<organism evidence="3 4">
    <name type="scientific">Stackebrandtia albiflava</name>
    <dbReference type="NCBI Taxonomy" id="406432"/>
    <lineage>
        <taxon>Bacteria</taxon>
        <taxon>Bacillati</taxon>
        <taxon>Actinomycetota</taxon>
        <taxon>Actinomycetes</taxon>
        <taxon>Glycomycetales</taxon>
        <taxon>Glycomycetaceae</taxon>
        <taxon>Stackebrandtia</taxon>
    </lineage>
</organism>
<feature type="binding site" evidence="1">
    <location>
        <position position="824"/>
    </location>
    <ligand>
        <name>Zn(2+)</name>
        <dbReference type="ChEBI" id="CHEBI:29105"/>
    </ligand>
</feature>
<dbReference type="AlphaFoldDB" id="A0A562V426"/>
<keyword evidence="3" id="KW-0418">Kinase</keyword>
<keyword evidence="3" id="KW-0808">Transferase</keyword>
<accession>A0A562V426</accession>
<keyword evidence="4" id="KW-1185">Reference proteome</keyword>
<dbReference type="Pfam" id="PF25816">
    <property type="entry name" value="RamC_N"/>
    <property type="match status" value="1"/>
</dbReference>
<proteinExistence type="predicted"/>
<sequence length="921" mass="100376">MYAWETFYIYCQQHPRWFEPLNRYTPEPDHILVYRELMPPGRPLRRQGLWFVADWPDGPKMTAQGWKLHVSTRAEESVAVLRAALPVLRDAGVHFKFLIDPKSVMMSGGKLWPRGSSGKFITVYPRDETVFHRVASGLREALAGFEGPYILSDRRVPDSRSVFYRYGGFVGKPRVRDDGAVDMVITAPDGTLLTDVRAPYWTAPEWIDVDPFGLPAHDDEAADDTDEPLGGRFEVTEALQFSNRGGVYRATDLHTGRPVILKEVRPHIGSYAATGNQDYVDILAKEHRLLTALADSGRFVRPVALFREWEHSFLAEEAVTGPQMSTLSISDNPVYTLELTPERMAGYWGRMRDLFGELVAAIGEAHRRDVVLGDLSWTNLLVDEDTGRLVIIDLEAAVEKGVDPPLQMYTKGVSSPRFIRSGVAAPADDYYSVGAMMFGAIVLANGFLGYRPDAIGRFLDSLSADLGLPAELRSLVAELTDHTTPVDPDAGVVGKRLAELPVGAVTAWPAVIPLSRPAHEVMVGERAERVRRDTAEAVSGVVDYLRATATPERTDRLFPGDVGVFETNPFNVAHGAAGGLLALHRVTGEVPGRFLSWLVRPEIDDRTCPPGLYFGQAGIAWVLAELGYTEYAGRLLRRAADHPLAREGHGVLHGAAGIGMAALRLWRATTDPEFLETADGIAAHLADRAVIDDRGAHWSTVGPDGEPHLPVGYGHGGSGVASFLLYHHLATGRADVLDLGRAALDFELAQAVRHNDFMTAFRADADPDGVPTVRSYWDAGTAGVLAAVARYAAVSPEDRVLDGWIDRLLPDVSRKYAVMPQLFHGLAGMGDVLIDVAELTGRPDVLAEAWRTAEGVLLFRVDAPEGVVFPGEQGLRESADFATGSAGVGLFLDRLLKTGPGTRTGFNLVLDDLLPGSGDVS</sequence>
<dbReference type="InterPro" id="IPR053524">
    <property type="entry name" value="Aerial_hyphae_peptide-synth"/>
</dbReference>
<dbReference type="PRINTS" id="PR01950">
    <property type="entry name" value="LANCSUPER"/>
</dbReference>
<evidence type="ECO:0000259" key="2">
    <source>
        <dbReference type="PROSITE" id="PS50011"/>
    </source>
</evidence>
<dbReference type="Gene3D" id="3.30.200.20">
    <property type="entry name" value="Phosphorylase Kinase, domain 1"/>
    <property type="match status" value="1"/>
</dbReference>
<evidence type="ECO:0000256" key="1">
    <source>
        <dbReference type="PIRSR" id="PIRSR607822-1"/>
    </source>
</evidence>
<reference evidence="3 4" key="1">
    <citation type="journal article" date="2013" name="Stand. Genomic Sci.">
        <title>Genomic Encyclopedia of Type Strains, Phase I: The one thousand microbial genomes (KMG-I) project.</title>
        <authorList>
            <person name="Kyrpides N.C."/>
            <person name="Woyke T."/>
            <person name="Eisen J.A."/>
            <person name="Garrity G."/>
            <person name="Lilburn T.G."/>
            <person name="Beck B.J."/>
            <person name="Whitman W.B."/>
            <person name="Hugenholtz P."/>
            <person name="Klenk H.P."/>
        </authorList>
    </citation>
    <scope>NUCLEOTIDE SEQUENCE [LARGE SCALE GENOMIC DNA]</scope>
    <source>
        <strain evidence="3 4">DSM 45044</strain>
    </source>
</reference>
<gene>
    <name evidence="3" type="ORF">LX16_3366</name>
</gene>
<dbReference type="Proteomes" id="UP000321617">
    <property type="component" value="Unassembled WGS sequence"/>
</dbReference>
<dbReference type="SMART" id="SM01260">
    <property type="entry name" value="LANC_like"/>
    <property type="match status" value="1"/>
</dbReference>
<dbReference type="GO" id="GO:0004672">
    <property type="term" value="F:protein kinase activity"/>
    <property type="evidence" value="ECO:0007669"/>
    <property type="project" value="InterPro"/>
</dbReference>
<dbReference type="Gene3D" id="1.10.510.10">
    <property type="entry name" value="Transferase(Phosphotransferase) domain 1"/>
    <property type="match status" value="1"/>
</dbReference>
<dbReference type="RefSeq" id="WP_147139860.1">
    <property type="nucleotide sequence ID" value="NZ_BAABIJ010000002.1"/>
</dbReference>
<dbReference type="GO" id="GO:0031179">
    <property type="term" value="P:peptide modification"/>
    <property type="evidence" value="ECO:0007669"/>
    <property type="project" value="InterPro"/>
</dbReference>